<dbReference type="EMBL" id="LAZR01000234">
    <property type="protein sequence ID" value="KKN80220.1"/>
    <property type="molecule type" value="Genomic_DNA"/>
</dbReference>
<name>A0A0F9TG18_9ZZZZ</name>
<proteinExistence type="predicted"/>
<organism evidence="1">
    <name type="scientific">marine sediment metagenome</name>
    <dbReference type="NCBI Taxonomy" id="412755"/>
    <lineage>
        <taxon>unclassified sequences</taxon>
        <taxon>metagenomes</taxon>
        <taxon>ecological metagenomes</taxon>
    </lineage>
</organism>
<dbReference type="AlphaFoldDB" id="A0A0F9TG18"/>
<protein>
    <submittedName>
        <fullName evidence="1">Uncharacterized protein</fullName>
    </submittedName>
</protein>
<reference evidence="1" key="1">
    <citation type="journal article" date="2015" name="Nature">
        <title>Complex archaea that bridge the gap between prokaryotes and eukaryotes.</title>
        <authorList>
            <person name="Spang A."/>
            <person name="Saw J.H."/>
            <person name="Jorgensen S.L."/>
            <person name="Zaremba-Niedzwiedzka K."/>
            <person name="Martijn J."/>
            <person name="Lind A.E."/>
            <person name="van Eijk R."/>
            <person name="Schleper C."/>
            <person name="Guy L."/>
            <person name="Ettema T.J."/>
        </authorList>
    </citation>
    <scope>NUCLEOTIDE SEQUENCE</scope>
</reference>
<accession>A0A0F9TG18</accession>
<evidence type="ECO:0000313" key="1">
    <source>
        <dbReference type="EMBL" id="KKN80220.1"/>
    </source>
</evidence>
<sequence length="88" mass="9474">MTQSVPNPPSSPGAYFAQLAEAITGGPVDYEVGQWHVVKFLPDFPQTFLIAGYAEVFPAPRVKRWGVLIPAPPPDAPRSPTGLLLKGF</sequence>
<comment type="caution">
    <text evidence="1">The sequence shown here is derived from an EMBL/GenBank/DDBJ whole genome shotgun (WGS) entry which is preliminary data.</text>
</comment>
<gene>
    <name evidence="1" type="ORF">LCGC14_0331750</name>
</gene>